<proteinExistence type="predicted"/>
<dbReference type="InterPro" id="IPR036188">
    <property type="entry name" value="FAD/NAD-bd_sf"/>
</dbReference>
<keyword evidence="3" id="KW-1185">Reference proteome</keyword>
<dbReference type="Gene3D" id="3.50.50.60">
    <property type="entry name" value="FAD/NAD(P)-binding domain"/>
    <property type="match status" value="1"/>
</dbReference>
<accession>A0ABS2WLG8</accession>
<feature type="domain" description="FAD-dependent urate hydroxylase HpyO/Asp monooxygenase CreE-like FAD/NAD(P)-binding" evidence="1">
    <location>
        <begin position="12"/>
        <end position="163"/>
    </location>
</feature>
<evidence type="ECO:0000259" key="1">
    <source>
        <dbReference type="Pfam" id="PF13454"/>
    </source>
</evidence>
<dbReference type="InterPro" id="IPR052189">
    <property type="entry name" value="L-asp_N-monooxygenase_NS-form"/>
</dbReference>
<dbReference type="InterPro" id="IPR038732">
    <property type="entry name" value="HpyO/CreE_NAD-binding"/>
</dbReference>
<organism evidence="2 3">
    <name type="scientific">Polycladomyces zharkentensis</name>
    <dbReference type="NCBI Taxonomy" id="2807616"/>
    <lineage>
        <taxon>Bacteria</taxon>
        <taxon>Bacillati</taxon>
        <taxon>Bacillota</taxon>
        <taxon>Bacilli</taxon>
        <taxon>Bacillales</taxon>
        <taxon>Thermoactinomycetaceae</taxon>
        <taxon>Polycladomyces</taxon>
    </lineage>
</organism>
<dbReference type="PANTHER" id="PTHR40254">
    <property type="entry name" value="BLR0577 PROTEIN"/>
    <property type="match status" value="1"/>
</dbReference>
<gene>
    <name evidence="2" type="ORF">JQC72_12555</name>
</gene>
<dbReference type="Proteomes" id="UP001177120">
    <property type="component" value="Unassembled WGS sequence"/>
</dbReference>
<dbReference type="SUPFAM" id="SSF51905">
    <property type="entry name" value="FAD/NAD(P)-binding domain"/>
    <property type="match status" value="1"/>
</dbReference>
<dbReference type="InterPro" id="IPR036291">
    <property type="entry name" value="NAD(P)-bd_dom_sf"/>
</dbReference>
<sequence>MGENRFGVSIGVVGGGAACVSLVHYLVDKGVPGSFDVTVFEANRPVGPGLAYQQDTDILRMNRMARTMSVLAEDPEHFWKWLSSHPYYAPLYEGTDDYLPRSLFGAYLQDVFEQTRRVGLKKSISVEVVKKEVIHLYKRDRYRLMTRDGETHEFDIVILCIGHPSSIDHFNLRGNDRYVHHPYPLSPAISVIFRNDRVAVLGSSLTAVDVAIALQKQGHAGEIHLLSRTGELPSVRSEFAPCQLRYLTREAMVGILQKRGVIRLRDIIRLFRRELRPYGEDWRDVLFPHSRKRSPVEWLKRELDAARNKRRWQSVLAAANEIIEEFWLYLDEADKNRFMRDYHRLFMARRNPMPVRNAVKIHQMMQQRQLTVKGGLKHMDALSDGTFFAQFDGGEIKRYDWVINATGSSRNLELASCSGLLLSLLHNGYARRHAHGGIDVDFQTGAVVDQQGRADLRLRAVGHITCGTYYYTGSLELIAKRAEQMAAEIVDLLARSGKIAELV</sequence>
<comment type="caution">
    <text evidence="2">The sequence shown here is derived from an EMBL/GenBank/DDBJ whole genome shotgun (WGS) entry which is preliminary data.</text>
</comment>
<name>A0ABS2WLG8_9BACL</name>
<protein>
    <submittedName>
        <fullName evidence="2">FAD/NAD(P)-binding protein</fullName>
    </submittedName>
</protein>
<dbReference type="PANTHER" id="PTHR40254:SF1">
    <property type="entry name" value="BLR0577 PROTEIN"/>
    <property type="match status" value="1"/>
</dbReference>
<dbReference type="Pfam" id="PF13454">
    <property type="entry name" value="NAD_binding_9"/>
    <property type="match status" value="1"/>
</dbReference>
<dbReference type="RefSeq" id="WP_205496159.1">
    <property type="nucleotide sequence ID" value="NZ_JAFHAP010000011.1"/>
</dbReference>
<reference evidence="2" key="1">
    <citation type="journal article" date="2024" name="Int. J. Syst. Evol. Microbiol.">
        <title>Polycladomyces zharkentensis sp. nov., a novel thermophilic cellulose- and starch-degrading member of the Bacillota from a geothermal aquifer in Kazakhstan.</title>
        <authorList>
            <person name="Mashzhan A."/>
            <person name="Kistaubayeva A."/>
            <person name="Javier-Lopez R."/>
            <person name="Bissenova U."/>
            <person name="Bissenbay A."/>
            <person name="Birkeland N.K."/>
        </authorList>
    </citation>
    <scope>NUCLEOTIDE SEQUENCE</scope>
    <source>
        <strain evidence="2">ZKZ2T</strain>
    </source>
</reference>
<dbReference type="EMBL" id="JAFHAP010000011">
    <property type="protein sequence ID" value="MBN2910328.1"/>
    <property type="molecule type" value="Genomic_DNA"/>
</dbReference>
<dbReference type="PROSITE" id="PS51257">
    <property type="entry name" value="PROKAR_LIPOPROTEIN"/>
    <property type="match status" value="1"/>
</dbReference>
<evidence type="ECO:0000313" key="2">
    <source>
        <dbReference type="EMBL" id="MBN2910328.1"/>
    </source>
</evidence>
<evidence type="ECO:0000313" key="3">
    <source>
        <dbReference type="Proteomes" id="UP001177120"/>
    </source>
</evidence>
<dbReference type="SUPFAM" id="SSF51735">
    <property type="entry name" value="NAD(P)-binding Rossmann-fold domains"/>
    <property type="match status" value="1"/>
</dbReference>